<protein>
    <recommendedName>
        <fullName evidence="4">CBF1-interacting co-repressor CIR N-terminal domain-containing protein</fullName>
    </recommendedName>
</protein>
<feature type="compositionally biased region" description="Basic and acidic residues" evidence="1">
    <location>
        <begin position="85"/>
        <end position="112"/>
    </location>
</feature>
<dbReference type="EMBL" id="BSDZ01000011">
    <property type="protein sequence ID" value="GLI62133.1"/>
    <property type="molecule type" value="Genomic_DNA"/>
</dbReference>
<feature type="compositionally biased region" description="Low complexity" evidence="1">
    <location>
        <begin position="242"/>
        <end position="270"/>
    </location>
</feature>
<accession>A0ABQ5RWX3</accession>
<feature type="compositionally biased region" description="Low complexity" evidence="1">
    <location>
        <begin position="225"/>
        <end position="235"/>
    </location>
</feature>
<proteinExistence type="predicted"/>
<evidence type="ECO:0000313" key="3">
    <source>
        <dbReference type="Proteomes" id="UP001165090"/>
    </source>
</evidence>
<feature type="compositionally biased region" description="Basic and acidic residues" evidence="1">
    <location>
        <begin position="21"/>
        <end position="53"/>
    </location>
</feature>
<dbReference type="InterPro" id="IPR039875">
    <property type="entry name" value="LENG1-like"/>
</dbReference>
<organism evidence="2 3">
    <name type="scientific">Volvox africanus</name>
    <dbReference type="NCBI Taxonomy" id="51714"/>
    <lineage>
        <taxon>Eukaryota</taxon>
        <taxon>Viridiplantae</taxon>
        <taxon>Chlorophyta</taxon>
        <taxon>core chlorophytes</taxon>
        <taxon>Chlorophyceae</taxon>
        <taxon>CS clade</taxon>
        <taxon>Chlamydomonadales</taxon>
        <taxon>Volvocaceae</taxon>
        <taxon>Volvox</taxon>
    </lineage>
</organism>
<dbReference type="PANTHER" id="PTHR22093">
    <property type="entry name" value="LEUKOCYTE RECEPTOR CLUSTER LRC MEMBER 1"/>
    <property type="match status" value="1"/>
</dbReference>
<feature type="compositionally biased region" description="Basic residues" evidence="1">
    <location>
        <begin position="291"/>
        <end position="306"/>
    </location>
</feature>
<keyword evidence="3" id="KW-1185">Reference proteome</keyword>
<feature type="compositionally biased region" description="Basic residues" evidence="1">
    <location>
        <begin position="275"/>
        <end position="284"/>
    </location>
</feature>
<gene>
    <name evidence="2" type="ORF">VaNZ11_004696</name>
</gene>
<evidence type="ECO:0000256" key="1">
    <source>
        <dbReference type="SAM" id="MobiDB-lite"/>
    </source>
</evidence>
<reference evidence="2 3" key="1">
    <citation type="journal article" date="2023" name="IScience">
        <title>Expanded male sex-determining region conserved during the evolution of homothallism in the green alga Volvox.</title>
        <authorList>
            <person name="Yamamoto K."/>
            <person name="Matsuzaki R."/>
            <person name="Mahakham W."/>
            <person name="Heman W."/>
            <person name="Sekimoto H."/>
            <person name="Kawachi M."/>
            <person name="Minakuchi Y."/>
            <person name="Toyoda A."/>
            <person name="Nozaki H."/>
        </authorList>
    </citation>
    <scope>NUCLEOTIDE SEQUENCE [LARGE SCALE GENOMIC DNA]</scope>
    <source>
        <strain evidence="2 3">NIES-4468</strain>
    </source>
</reference>
<comment type="caution">
    <text evidence="2">The sequence shown here is derived from an EMBL/GenBank/DDBJ whole genome shotgun (WGS) entry which is preliminary data.</text>
</comment>
<feature type="region of interest" description="Disordered" evidence="1">
    <location>
        <begin position="139"/>
        <end position="366"/>
    </location>
</feature>
<evidence type="ECO:0000313" key="2">
    <source>
        <dbReference type="EMBL" id="GLI62133.1"/>
    </source>
</evidence>
<dbReference type="PANTHER" id="PTHR22093:SF0">
    <property type="entry name" value="LEUKOCYTE RECEPTOR CLUSTER MEMBER 1"/>
    <property type="match status" value="1"/>
</dbReference>
<evidence type="ECO:0008006" key="4">
    <source>
        <dbReference type="Google" id="ProtNLM"/>
    </source>
</evidence>
<feature type="compositionally biased region" description="Polar residues" evidence="1">
    <location>
        <begin position="166"/>
        <end position="179"/>
    </location>
</feature>
<feature type="compositionally biased region" description="Basic and acidic residues" evidence="1">
    <location>
        <begin position="340"/>
        <end position="352"/>
    </location>
</feature>
<feature type="non-terminal residue" evidence="2">
    <location>
        <position position="1"/>
    </location>
</feature>
<name>A0ABQ5RWX3_9CHLO</name>
<feature type="region of interest" description="Disordered" evidence="1">
    <location>
        <begin position="21"/>
        <end position="119"/>
    </location>
</feature>
<sequence length="419" mass="46395">MGGHGGLNILPQKRWNVYNRENRLKVSQDEAKAGKQEEEARRRHGQAEREHRRQLLLRRASGGDSPRGEVLGGGELTAAAPEHINFWKEEEAKLQHPENQKQQRDELKRRGNPDFYTSDAKFDAGFALGYGLLAEKPWYTQAQKPEDRADSGRQTGATAGFPAVSATHSGPRSLAQSGATAPGHARQSLNPQQHLLLKQAEQPEGLQGRGGRSKRDRRRGDSTDRSGASTSTATESSRDTDTSTSGSENPSSGSSSSSTNTSSSSSSSDSDGSRRRSRRRKRRQSLASRERRSRRGSKHRRKRRRQQTSSSDDDSQSRDASKKRKHRHSERSNSKPGSRRKLESKSKHDSDKFLLSSAVAVGASKSIEQLRAERLQREKEERVKQRGLLASTAVLPDGPPGKSYNSAYGFAAGLKRRRA</sequence>
<dbReference type="Proteomes" id="UP001165090">
    <property type="component" value="Unassembled WGS sequence"/>
</dbReference>